<dbReference type="InterPro" id="IPR050268">
    <property type="entry name" value="NADH-dep_flavin_reductase"/>
</dbReference>
<dbReference type="GO" id="GO:0010181">
    <property type="term" value="F:FMN binding"/>
    <property type="evidence" value="ECO:0007669"/>
    <property type="project" value="InterPro"/>
</dbReference>
<dbReference type="Proteomes" id="UP000196205">
    <property type="component" value="Chromosome"/>
</dbReference>
<reference evidence="3 4" key="1">
    <citation type="submission" date="2017-05" db="EMBL/GenBank/DDBJ databases">
        <title>Genome sequence of Acetobacter pasteurianus subsp. pasteurianus strain SRCM101342.</title>
        <authorList>
            <person name="Cho S.H."/>
        </authorList>
    </citation>
    <scope>NUCLEOTIDE SEQUENCE [LARGE SCALE GENOMIC DNA]</scope>
    <source>
        <strain evidence="3 4">SRCM101342</strain>
    </source>
</reference>
<dbReference type="EC" id="1.5.1.-" evidence="3"/>
<evidence type="ECO:0000313" key="4">
    <source>
        <dbReference type="Proteomes" id="UP000196205"/>
    </source>
</evidence>
<dbReference type="PANTHER" id="PTHR30466:SF1">
    <property type="entry name" value="FMN REDUCTASE (NADH) RUTF"/>
    <property type="match status" value="1"/>
</dbReference>
<evidence type="ECO:0000256" key="1">
    <source>
        <dbReference type="ARBA" id="ARBA00023002"/>
    </source>
</evidence>
<evidence type="ECO:0000313" key="3">
    <source>
        <dbReference type="EMBL" id="ARW48014.1"/>
    </source>
</evidence>
<dbReference type="OrthoDB" id="9789254at2"/>
<dbReference type="SUPFAM" id="SSF50475">
    <property type="entry name" value="FMN-binding split barrel"/>
    <property type="match status" value="1"/>
</dbReference>
<dbReference type="InterPro" id="IPR012349">
    <property type="entry name" value="Split_barrel_FMN-bd"/>
</dbReference>
<dbReference type="RefSeq" id="WP_050818492.1">
    <property type="nucleotide sequence ID" value="NZ_CP021509.1"/>
</dbReference>
<feature type="domain" description="Flavin reductase like" evidence="2">
    <location>
        <begin position="19"/>
        <end position="166"/>
    </location>
</feature>
<accession>A0A1Y0Y6E9</accession>
<gene>
    <name evidence="3" type="ORF">S1001342_01688</name>
</gene>
<name>A0A1Y0Y6E9_ACEPA</name>
<dbReference type="Pfam" id="PF01613">
    <property type="entry name" value="Flavin_Reduct"/>
    <property type="match status" value="1"/>
</dbReference>
<dbReference type="EMBL" id="CP021509">
    <property type="protein sequence ID" value="ARW48014.1"/>
    <property type="molecule type" value="Genomic_DNA"/>
</dbReference>
<proteinExistence type="predicted"/>
<dbReference type="PANTHER" id="PTHR30466">
    <property type="entry name" value="FLAVIN REDUCTASE"/>
    <property type="match status" value="1"/>
</dbReference>
<dbReference type="SMART" id="SM00903">
    <property type="entry name" value="Flavin_Reduct"/>
    <property type="match status" value="1"/>
</dbReference>
<protein>
    <submittedName>
        <fullName evidence="3">FMN reductase (NADH) RutF</fullName>
        <ecNumber evidence="3">1.5.1.-</ecNumber>
    </submittedName>
</protein>
<dbReference type="InterPro" id="IPR002563">
    <property type="entry name" value="Flavin_Rdtase-like_dom"/>
</dbReference>
<dbReference type="Gene3D" id="2.30.110.10">
    <property type="entry name" value="Electron Transport, Fmn-binding Protein, Chain A"/>
    <property type="match status" value="1"/>
</dbReference>
<keyword evidence="1 3" id="KW-0560">Oxidoreductase</keyword>
<organism evidence="3 4">
    <name type="scientific">Acetobacter pasteurianus subsp. pasteurianus</name>
    <dbReference type="NCBI Taxonomy" id="481145"/>
    <lineage>
        <taxon>Bacteria</taxon>
        <taxon>Pseudomonadati</taxon>
        <taxon>Pseudomonadota</taxon>
        <taxon>Alphaproteobacteria</taxon>
        <taxon>Acetobacterales</taxon>
        <taxon>Acetobacteraceae</taxon>
        <taxon>Acetobacter</taxon>
    </lineage>
</organism>
<dbReference type="GO" id="GO:0006208">
    <property type="term" value="P:pyrimidine nucleobase catabolic process"/>
    <property type="evidence" value="ECO:0007669"/>
    <property type="project" value="TreeGrafter"/>
</dbReference>
<sequence length="168" mass="17997">MSQTTLLPAVDSQKFRNGMSLVPGAICIIATDGKNGCYGFTATAVCSVSDAPPTLLVCVNKSTTAHDHILAHQCLSVNVLAPSQEALCAGFSNRSLTQTERFALAKWNKCNSGAPLLAGSTVSFDCMIAQTIETQTHTIIIASVVDIVYEQEPQNGLVWYRKKIAYTV</sequence>
<dbReference type="AlphaFoldDB" id="A0A1Y0Y6E9"/>
<dbReference type="GO" id="GO:0042602">
    <property type="term" value="F:riboflavin reductase (NADPH) activity"/>
    <property type="evidence" value="ECO:0007669"/>
    <property type="project" value="TreeGrafter"/>
</dbReference>
<evidence type="ECO:0000259" key="2">
    <source>
        <dbReference type="SMART" id="SM00903"/>
    </source>
</evidence>